<reference evidence="1 2" key="1">
    <citation type="submission" date="2020-01" db="EMBL/GenBank/DDBJ databases">
        <authorList>
            <person name="Kim M."/>
        </authorList>
    </citation>
    <scope>NUCLEOTIDE SEQUENCE [LARGE SCALE GENOMIC DNA]</scope>
    <source>
        <strain evidence="1 2">BT10</strain>
    </source>
</reference>
<gene>
    <name evidence="1" type="ORF">GU926_06760</name>
</gene>
<keyword evidence="2" id="KW-1185">Reference proteome</keyword>
<dbReference type="EMBL" id="CP047897">
    <property type="protein sequence ID" value="QHL87147.1"/>
    <property type="molecule type" value="Genomic_DNA"/>
</dbReference>
<accession>A0A6P1NTU5</accession>
<evidence type="ECO:0008006" key="3">
    <source>
        <dbReference type="Google" id="ProtNLM"/>
    </source>
</evidence>
<dbReference type="KEGG" id="nib:GU926_06760"/>
<protein>
    <recommendedName>
        <fullName evidence="3">STAS/SEC14 domain-containing protein</fullName>
    </recommendedName>
</protein>
<evidence type="ECO:0000313" key="2">
    <source>
        <dbReference type="Proteomes" id="UP000464214"/>
    </source>
</evidence>
<organism evidence="1 2">
    <name type="scientific">Nibribacter ruber</name>
    <dbReference type="NCBI Taxonomy" id="2698458"/>
    <lineage>
        <taxon>Bacteria</taxon>
        <taxon>Pseudomonadati</taxon>
        <taxon>Bacteroidota</taxon>
        <taxon>Cytophagia</taxon>
        <taxon>Cytophagales</taxon>
        <taxon>Hymenobacteraceae</taxon>
        <taxon>Nibribacter</taxon>
    </lineage>
</organism>
<dbReference type="AlphaFoldDB" id="A0A6P1NTU5"/>
<dbReference type="Proteomes" id="UP000464214">
    <property type="component" value="Chromosome"/>
</dbReference>
<name>A0A6P1NTU5_9BACT</name>
<sequence length="150" mass="17258">MESTWHLSHAHAHVSIFYDQAKEVVLVKWKGHINAEDVLLAAKAYLALQEKWKCPRLLNDKSEVTGDWEEANNWLEYEWLPDAVRLGMRKFAHVLSPNFQQVVSAKDMIARFAQHCEASMFWDPALAEEWLCRPLLSPPQPSSEDAEQAS</sequence>
<dbReference type="RefSeq" id="WP_160690265.1">
    <property type="nucleotide sequence ID" value="NZ_CP047897.1"/>
</dbReference>
<proteinExistence type="predicted"/>
<evidence type="ECO:0000313" key="1">
    <source>
        <dbReference type="EMBL" id="QHL87147.1"/>
    </source>
</evidence>